<dbReference type="VEuPathDB" id="VectorBase:GPPI014405"/>
<dbReference type="Proteomes" id="UP000092460">
    <property type="component" value="Unassembled WGS sequence"/>
</dbReference>
<organism evidence="3 4">
    <name type="scientific">Glossina palpalis gambiensis</name>
    <dbReference type="NCBI Taxonomy" id="67801"/>
    <lineage>
        <taxon>Eukaryota</taxon>
        <taxon>Metazoa</taxon>
        <taxon>Ecdysozoa</taxon>
        <taxon>Arthropoda</taxon>
        <taxon>Hexapoda</taxon>
        <taxon>Insecta</taxon>
        <taxon>Pterygota</taxon>
        <taxon>Neoptera</taxon>
        <taxon>Endopterygota</taxon>
        <taxon>Diptera</taxon>
        <taxon>Brachycera</taxon>
        <taxon>Muscomorpha</taxon>
        <taxon>Hippoboscoidea</taxon>
        <taxon>Glossinidae</taxon>
        <taxon>Glossina</taxon>
    </lineage>
</organism>
<proteinExistence type="predicted"/>
<keyword evidence="2" id="KW-1133">Transmembrane helix</keyword>
<evidence type="ECO:0000313" key="4">
    <source>
        <dbReference type="Proteomes" id="UP000092460"/>
    </source>
</evidence>
<dbReference type="EnsemblMetazoa" id="GPPI014405-RA">
    <property type="protein sequence ID" value="GPPI014405-PA"/>
    <property type="gene ID" value="GPPI014405"/>
</dbReference>
<keyword evidence="2" id="KW-0812">Transmembrane</keyword>
<feature type="transmembrane region" description="Helical" evidence="2">
    <location>
        <begin position="159"/>
        <end position="177"/>
    </location>
</feature>
<reference evidence="3" key="2">
    <citation type="submission" date="2020-05" db="UniProtKB">
        <authorList>
            <consortium name="EnsemblMetazoa"/>
        </authorList>
    </citation>
    <scope>IDENTIFICATION</scope>
    <source>
        <strain evidence="3">IAEA</strain>
    </source>
</reference>
<protein>
    <submittedName>
        <fullName evidence="3">Uncharacterized protein</fullName>
    </submittedName>
</protein>
<reference evidence="4" key="1">
    <citation type="submission" date="2015-01" db="EMBL/GenBank/DDBJ databases">
        <authorList>
            <person name="Aksoy S."/>
            <person name="Warren W."/>
            <person name="Wilson R.K."/>
        </authorList>
    </citation>
    <scope>NUCLEOTIDE SEQUENCE [LARGE SCALE GENOMIC DNA]</scope>
    <source>
        <strain evidence="4">IAEA</strain>
    </source>
</reference>
<sequence length="215" mass="23367">MESFHRLVPMVSQTLHDLKNYVTIFAEDIGVLQGHFLQIVFYLYLHGLVIFLFPNFVLQPLQFADQNLQFLLLTPSGESSGIDPMVFRRNVELLVAADVAAGDDYDDYDDDDDDDDVDDDDSDAGCAGDKTAAALAASTAAAAAALPAKISLIIKRERFGFIFDIFLCSSIAVVAVVKADLDALTTFTSTFEMKLSAPACFDVIKVSVSLTFSAS</sequence>
<evidence type="ECO:0000256" key="1">
    <source>
        <dbReference type="SAM" id="MobiDB-lite"/>
    </source>
</evidence>
<keyword evidence="4" id="KW-1185">Reference proteome</keyword>
<dbReference type="EMBL" id="JXJN01006529">
    <property type="status" value="NOT_ANNOTATED_CDS"/>
    <property type="molecule type" value="Genomic_DNA"/>
</dbReference>
<dbReference type="AlphaFoldDB" id="A0A1B0B030"/>
<feature type="transmembrane region" description="Helical" evidence="2">
    <location>
        <begin position="39"/>
        <end position="58"/>
    </location>
</feature>
<dbReference type="EMBL" id="JXJN01006530">
    <property type="status" value="NOT_ANNOTATED_CDS"/>
    <property type="molecule type" value="Genomic_DNA"/>
</dbReference>
<keyword evidence="2" id="KW-0472">Membrane</keyword>
<feature type="region of interest" description="Disordered" evidence="1">
    <location>
        <begin position="104"/>
        <end position="123"/>
    </location>
</feature>
<evidence type="ECO:0000313" key="3">
    <source>
        <dbReference type="EnsemblMetazoa" id="GPPI014405-PA"/>
    </source>
</evidence>
<name>A0A1B0B030_9MUSC</name>
<accession>A0A1B0B030</accession>
<evidence type="ECO:0000256" key="2">
    <source>
        <dbReference type="SAM" id="Phobius"/>
    </source>
</evidence>